<dbReference type="SMART" id="SM00873">
    <property type="entry name" value="B3_4"/>
    <property type="match status" value="1"/>
</dbReference>
<dbReference type="InterPro" id="IPR020825">
    <property type="entry name" value="Phe-tRNA_synthase-like_B3/B4"/>
</dbReference>
<evidence type="ECO:0000256" key="11">
    <source>
        <dbReference type="ARBA" id="ARBA00022884"/>
    </source>
</evidence>
<evidence type="ECO:0000256" key="7">
    <source>
        <dbReference type="ARBA" id="ARBA00022723"/>
    </source>
</evidence>
<organism evidence="20 21">
    <name type="scientific">Candidatus Buchananbacteria bacterium RIFCSPHIGHO2_02_FULL_56_16</name>
    <dbReference type="NCBI Taxonomy" id="1797542"/>
    <lineage>
        <taxon>Bacteria</taxon>
        <taxon>Candidatus Buchananiibacteriota</taxon>
    </lineage>
</organism>
<evidence type="ECO:0000256" key="9">
    <source>
        <dbReference type="ARBA" id="ARBA00022840"/>
    </source>
</evidence>
<dbReference type="CDD" id="cd00769">
    <property type="entry name" value="PheRS_beta_core"/>
    <property type="match status" value="1"/>
</dbReference>
<dbReference type="SMART" id="SM00896">
    <property type="entry name" value="FDX-ACB"/>
    <property type="match status" value="1"/>
</dbReference>
<dbReference type="CDD" id="cd02796">
    <property type="entry name" value="tRNA_bind_bactPheRS"/>
    <property type="match status" value="1"/>
</dbReference>
<comment type="subcellular location">
    <subcellularLocation>
        <location evidence="1 15">Cytoplasm</location>
    </subcellularLocation>
</comment>
<dbReference type="Pfam" id="PF17759">
    <property type="entry name" value="tRNA_synthFbeta"/>
    <property type="match status" value="1"/>
</dbReference>
<evidence type="ECO:0000256" key="16">
    <source>
        <dbReference type="PROSITE-ProRule" id="PRU00209"/>
    </source>
</evidence>
<dbReference type="InterPro" id="IPR002547">
    <property type="entry name" value="tRNA-bd_dom"/>
</dbReference>
<evidence type="ECO:0000256" key="13">
    <source>
        <dbReference type="ARBA" id="ARBA00023146"/>
    </source>
</evidence>
<dbReference type="InterPro" id="IPR045864">
    <property type="entry name" value="aa-tRNA-synth_II/BPL/LPL"/>
</dbReference>
<feature type="domain" description="TRNA-binding" evidence="17">
    <location>
        <begin position="41"/>
        <end position="155"/>
    </location>
</feature>
<dbReference type="SUPFAM" id="SSF54991">
    <property type="entry name" value="Anticodon-binding domain of PheRS"/>
    <property type="match status" value="1"/>
</dbReference>
<dbReference type="Gene3D" id="3.30.930.10">
    <property type="entry name" value="Bira Bifunctional Protein, Domain 2"/>
    <property type="match status" value="1"/>
</dbReference>
<protein>
    <recommendedName>
        <fullName evidence="15">Phenylalanine--tRNA ligase beta subunit</fullName>
        <ecNumber evidence="15">6.1.1.20</ecNumber>
    </recommendedName>
    <alternativeName>
        <fullName evidence="15">Phenylalanyl-tRNA synthetase beta subunit</fullName>
        <shortName evidence="15">PheRS</shortName>
    </alternativeName>
</protein>
<keyword evidence="13 15" id="KW-0030">Aminoacyl-tRNA synthetase</keyword>
<dbReference type="Gene3D" id="3.30.70.380">
    <property type="entry name" value="Ferrodoxin-fold anticodon-binding domain"/>
    <property type="match status" value="1"/>
</dbReference>
<evidence type="ECO:0000256" key="10">
    <source>
        <dbReference type="ARBA" id="ARBA00022842"/>
    </source>
</evidence>
<dbReference type="InterPro" id="IPR012340">
    <property type="entry name" value="NA-bd_OB-fold"/>
</dbReference>
<evidence type="ECO:0000256" key="4">
    <source>
        <dbReference type="ARBA" id="ARBA00022490"/>
    </source>
</evidence>
<dbReference type="InterPro" id="IPR041616">
    <property type="entry name" value="PheRS_beta_core"/>
</dbReference>
<gene>
    <name evidence="15" type="primary">pheT</name>
    <name evidence="20" type="ORF">A3J59_00805</name>
</gene>
<comment type="similarity">
    <text evidence="2 15">Belongs to the phenylalanyl-tRNA synthetase beta subunit family. Type 1 subfamily.</text>
</comment>
<dbReference type="PROSITE" id="PS51483">
    <property type="entry name" value="B5"/>
    <property type="match status" value="1"/>
</dbReference>
<comment type="caution">
    <text evidence="20">The sequence shown here is derived from an EMBL/GenBank/DDBJ whole genome shotgun (WGS) entry which is preliminary data.</text>
</comment>
<dbReference type="Proteomes" id="UP000177310">
    <property type="component" value="Unassembled WGS sequence"/>
</dbReference>
<feature type="domain" description="FDX-ACB" evidence="18">
    <location>
        <begin position="717"/>
        <end position="809"/>
    </location>
</feature>
<dbReference type="InterPro" id="IPR036690">
    <property type="entry name" value="Fdx_antiC-bd_sf"/>
</dbReference>
<dbReference type="NCBIfam" id="NF045760">
    <property type="entry name" value="YtpR"/>
    <property type="match status" value="1"/>
</dbReference>
<feature type="binding site" evidence="15">
    <location>
        <position position="489"/>
    </location>
    <ligand>
        <name>Mg(2+)</name>
        <dbReference type="ChEBI" id="CHEBI:18420"/>
        <note>shared with alpha subunit</note>
    </ligand>
</feature>
<reference evidence="20 21" key="1">
    <citation type="journal article" date="2016" name="Nat. Commun.">
        <title>Thousands of microbial genomes shed light on interconnected biogeochemical processes in an aquifer system.</title>
        <authorList>
            <person name="Anantharaman K."/>
            <person name="Brown C.T."/>
            <person name="Hug L.A."/>
            <person name="Sharon I."/>
            <person name="Castelle C.J."/>
            <person name="Probst A.J."/>
            <person name="Thomas B.C."/>
            <person name="Singh A."/>
            <person name="Wilkins M.J."/>
            <person name="Karaoz U."/>
            <person name="Brodie E.L."/>
            <person name="Williams K.H."/>
            <person name="Hubbard S.S."/>
            <person name="Banfield J.F."/>
        </authorList>
    </citation>
    <scope>NUCLEOTIDE SEQUENCE [LARGE SCALE GENOMIC DNA]</scope>
</reference>
<evidence type="ECO:0000256" key="14">
    <source>
        <dbReference type="ARBA" id="ARBA00049255"/>
    </source>
</evidence>
<proteinExistence type="inferred from homology"/>
<dbReference type="InterPro" id="IPR005121">
    <property type="entry name" value="Fdx_antiC-bd"/>
</dbReference>
<evidence type="ECO:0000259" key="19">
    <source>
        <dbReference type="PROSITE" id="PS51483"/>
    </source>
</evidence>
<comment type="cofactor">
    <cofactor evidence="15">
        <name>Mg(2+)</name>
        <dbReference type="ChEBI" id="CHEBI:18420"/>
    </cofactor>
    <text evidence="15">Binds 2 magnesium ions per tetramer.</text>
</comment>
<dbReference type="InterPro" id="IPR009061">
    <property type="entry name" value="DNA-bd_dom_put_sf"/>
</dbReference>
<dbReference type="HAMAP" id="MF_00283">
    <property type="entry name" value="Phe_tRNA_synth_beta1"/>
    <property type="match status" value="1"/>
</dbReference>
<dbReference type="AlphaFoldDB" id="A0A1G1YFB3"/>
<keyword evidence="7 15" id="KW-0479">Metal-binding</keyword>
<dbReference type="SMART" id="SM00874">
    <property type="entry name" value="B5"/>
    <property type="match status" value="1"/>
</dbReference>
<evidence type="ECO:0000256" key="8">
    <source>
        <dbReference type="ARBA" id="ARBA00022741"/>
    </source>
</evidence>
<keyword evidence="10 15" id="KW-0460">Magnesium</keyword>
<evidence type="ECO:0000256" key="3">
    <source>
        <dbReference type="ARBA" id="ARBA00011209"/>
    </source>
</evidence>
<dbReference type="Pfam" id="PF03147">
    <property type="entry name" value="FDX-ACB"/>
    <property type="match status" value="1"/>
</dbReference>
<evidence type="ECO:0000256" key="2">
    <source>
        <dbReference type="ARBA" id="ARBA00008653"/>
    </source>
</evidence>
<dbReference type="GO" id="GO:0000287">
    <property type="term" value="F:magnesium ion binding"/>
    <property type="evidence" value="ECO:0007669"/>
    <property type="project" value="UniProtKB-UniRule"/>
</dbReference>
<dbReference type="SUPFAM" id="SSF55681">
    <property type="entry name" value="Class II aaRS and biotin synthetases"/>
    <property type="match status" value="1"/>
</dbReference>
<dbReference type="InterPro" id="IPR033714">
    <property type="entry name" value="tRNA_bind_bactPheRS"/>
</dbReference>
<dbReference type="Gene3D" id="3.30.56.10">
    <property type="match status" value="2"/>
</dbReference>
<keyword evidence="5 16" id="KW-0820">tRNA-binding</keyword>
<dbReference type="InterPro" id="IPR005146">
    <property type="entry name" value="B3/B4_tRNA-bd"/>
</dbReference>
<dbReference type="Gene3D" id="2.40.50.140">
    <property type="entry name" value="Nucleic acid-binding proteins"/>
    <property type="match status" value="1"/>
</dbReference>
<evidence type="ECO:0000259" key="18">
    <source>
        <dbReference type="PROSITE" id="PS51447"/>
    </source>
</evidence>
<dbReference type="Pfam" id="PF01588">
    <property type="entry name" value="tRNA_bind"/>
    <property type="match status" value="1"/>
</dbReference>
<accession>A0A1G1YFB3</accession>
<feature type="binding site" evidence="15">
    <location>
        <position position="479"/>
    </location>
    <ligand>
        <name>Mg(2+)</name>
        <dbReference type="ChEBI" id="CHEBI:18420"/>
        <note>shared with alpha subunit</note>
    </ligand>
</feature>
<dbReference type="GO" id="GO:0006432">
    <property type="term" value="P:phenylalanyl-tRNA aminoacylation"/>
    <property type="evidence" value="ECO:0007669"/>
    <property type="project" value="UniProtKB-UniRule"/>
</dbReference>
<dbReference type="GO" id="GO:0004826">
    <property type="term" value="F:phenylalanine-tRNA ligase activity"/>
    <property type="evidence" value="ECO:0007669"/>
    <property type="project" value="UniProtKB-UniRule"/>
</dbReference>
<feature type="binding site" evidence="15">
    <location>
        <position position="485"/>
    </location>
    <ligand>
        <name>Mg(2+)</name>
        <dbReference type="ChEBI" id="CHEBI:18420"/>
        <note>shared with alpha subunit</note>
    </ligand>
</feature>
<dbReference type="PANTHER" id="PTHR10947:SF0">
    <property type="entry name" value="PHENYLALANINE--TRNA LIGASE BETA SUBUNIT"/>
    <property type="match status" value="1"/>
</dbReference>
<dbReference type="GO" id="GO:0005524">
    <property type="term" value="F:ATP binding"/>
    <property type="evidence" value="ECO:0007669"/>
    <property type="project" value="UniProtKB-UniRule"/>
</dbReference>
<feature type="binding site" evidence="15">
    <location>
        <position position="488"/>
    </location>
    <ligand>
        <name>Mg(2+)</name>
        <dbReference type="ChEBI" id="CHEBI:18420"/>
        <note>shared with alpha subunit</note>
    </ligand>
</feature>
<dbReference type="SUPFAM" id="SSF56037">
    <property type="entry name" value="PheT/TilS domain"/>
    <property type="match status" value="1"/>
</dbReference>
<keyword evidence="8 15" id="KW-0547">Nucleotide-binding</keyword>
<evidence type="ECO:0000256" key="6">
    <source>
        <dbReference type="ARBA" id="ARBA00022598"/>
    </source>
</evidence>
<dbReference type="EC" id="6.1.1.20" evidence="15"/>
<dbReference type="InterPro" id="IPR004532">
    <property type="entry name" value="Phe-tRNA-ligase_IIc_bsu_bact"/>
</dbReference>
<comment type="subunit">
    <text evidence="3 15">Tetramer of two alpha and two beta subunits.</text>
</comment>
<dbReference type="GO" id="GO:0009328">
    <property type="term" value="C:phenylalanine-tRNA ligase complex"/>
    <property type="evidence" value="ECO:0007669"/>
    <property type="project" value="TreeGrafter"/>
</dbReference>
<dbReference type="Pfam" id="PF03484">
    <property type="entry name" value="B5"/>
    <property type="match status" value="1"/>
</dbReference>
<dbReference type="FunFam" id="2.40.50.140:FF:000045">
    <property type="entry name" value="Phenylalanine--tRNA ligase beta subunit"/>
    <property type="match status" value="1"/>
</dbReference>
<evidence type="ECO:0000256" key="1">
    <source>
        <dbReference type="ARBA" id="ARBA00004496"/>
    </source>
</evidence>
<sequence>MDRRISYNWIKEHIKLKVSAEQFAAEFSLKSQTVDRVTEFGKGFSGVVTAKVTALTSHPNADKLKLATVAVGKMTLEVVCGAPNVAVGQIVALAPVGAKVQDAKNAGSQWAVKRATIRGVESNGMLCSQRELGLGDDHVGIMVLPSDVAVGKPLETALKLPDRLLDIEITSNRPDAMSVVGLAREAAAVFDAPVLTKAPRPNLSVARRLPLSIIVKEPKLCPRYQGVVMTGVTIKPSPLWLQLRLLSGGLRPINNVVDITNYILLEYGKPLHVFDYEKVAGAKIIVRLAKKGETLLALDGNTYKLSPDHLVIADNRQPIAVGGIMGGEASAATTATTTVIFESAVFDPVAIRKTSRSLNLHSDSSDLFEKGLRPESVPVSMLRAIELTQQLAGGPLRHPASLPKRGERSAASRVASAIVDVAVSRQQPTVVTFDPETIQRSLGITIPIATVKKILSRLGFTVSGSTSLRVTVPWWREGDIGAGHDLIEEVARIYGYSSLPTRLPAGNLPGRATDPRLVWQDAIKDILVGAGFSEVYNYSLVSASLLKAAGGAGKDAIELANPLSEDLKYLRTSLLPQLLKNVADNLGNARTQRLFELSNTYRPRGSKELPEERPQLAGVVVDPAATFLLDAKGAVELMLKKIGITGYQASVGSAGSIWEHNAAITFTLKRKTIGVCGVVNPKLHNQFGIAKPVAAFIFDVTLLTGAASAVSVYQPIPEFPAIERDIALTVDQRVSWQQINDQVQGIDPLLVAVEYLSTFTDARLGAGKKSVAFRVVFRSTERTLKSEEADAVVTKIIKTLEAGLGAKLR</sequence>
<keyword evidence="4 15" id="KW-0963">Cytoplasm</keyword>
<evidence type="ECO:0000313" key="20">
    <source>
        <dbReference type="EMBL" id="OGY50177.1"/>
    </source>
</evidence>
<dbReference type="EMBL" id="MHIL01000034">
    <property type="protein sequence ID" value="OGY50177.1"/>
    <property type="molecule type" value="Genomic_DNA"/>
</dbReference>
<dbReference type="Pfam" id="PF03483">
    <property type="entry name" value="B3_4"/>
    <property type="match status" value="1"/>
</dbReference>
<dbReference type="InterPro" id="IPR045060">
    <property type="entry name" value="Phe-tRNA-ligase_IIc_bsu"/>
</dbReference>
<comment type="catalytic activity">
    <reaction evidence="14 15">
        <text>tRNA(Phe) + L-phenylalanine + ATP = L-phenylalanyl-tRNA(Phe) + AMP + diphosphate + H(+)</text>
        <dbReference type="Rhea" id="RHEA:19413"/>
        <dbReference type="Rhea" id="RHEA-COMP:9668"/>
        <dbReference type="Rhea" id="RHEA-COMP:9699"/>
        <dbReference type="ChEBI" id="CHEBI:15378"/>
        <dbReference type="ChEBI" id="CHEBI:30616"/>
        <dbReference type="ChEBI" id="CHEBI:33019"/>
        <dbReference type="ChEBI" id="CHEBI:58095"/>
        <dbReference type="ChEBI" id="CHEBI:78442"/>
        <dbReference type="ChEBI" id="CHEBI:78531"/>
        <dbReference type="ChEBI" id="CHEBI:456215"/>
        <dbReference type="EC" id="6.1.1.20"/>
    </reaction>
</comment>
<dbReference type="SUPFAM" id="SSF46955">
    <property type="entry name" value="Putative DNA-binding domain"/>
    <property type="match status" value="1"/>
</dbReference>
<keyword evidence="12 15" id="KW-0648">Protein biosynthesis</keyword>
<dbReference type="GO" id="GO:0000049">
    <property type="term" value="F:tRNA binding"/>
    <property type="evidence" value="ECO:0007669"/>
    <property type="project" value="UniProtKB-UniRule"/>
</dbReference>
<evidence type="ECO:0000313" key="21">
    <source>
        <dbReference type="Proteomes" id="UP000177310"/>
    </source>
</evidence>
<dbReference type="NCBIfam" id="TIGR00472">
    <property type="entry name" value="pheT_bact"/>
    <property type="match status" value="1"/>
</dbReference>
<evidence type="ECO:0000259" key="17">
    <source>
        <dbReference type="PROSITE" id="PS50886"/>
    </source>
</evidence>
<feature type="domain" description="B5" evidence="19">
    <location>
        <begin position="426"/>
        <end position="501"/>
    </location>
</feature>
<keyword evidence="6 15" id="KW-0436">Ligase</keyword>
<dbReference type="InterPro" id="IPR005147">
    <property type="entry name" value="tRNA_synthase_B5-dom"/>
</dbReference>
<name>A0A1G1YFB3_9BACT</name>
<keyword evidence="11 16" id="KW-0694">RNA-binding</keyword>
<evidence type="ECO:0000256" key="15">
    <source>
        <dbReference type="HAMAP-Rule" id="MF_00283"/>
    </source>
</evidence>
<evidence type="ECO:0000256" key="5">
    <source>
        <dbReference type="ARBA" id="ARBA00022555"/>
    </source>
</evidence>
<dbReference type="PANTHER" id="PTHR10947">
    <property type="entry name" value="PHENYLALANYL-TRNA SYNTHETASE BETA CHAIN AND LEUCINE-RICH REPEAT-CONTAINING PROTEIN 47"/>
    <property type="match status" value="1"/>
</dbReference>
<dbReference type="Gene3D" id="3.50.40.10">
    <property type="entry name" value="Phenylalanyl-trna Synthetase, Chain B, domain 3"/>
    <property type="match status" value="1"/>
</dbReference>
<dbReference type="STRING" id="1797542.A3J59_00805"/>
<dbReference type="PROSITE" id="PS50886">
    <property type="entry name" value="TRBD"/>
    <property type="match status" value="1"/>
</dbReference>
<keyword evidence="9 15" id="KW-0067">ATP-binding</keyword>
<evidence type="ECO:0000256" key="12">
    <source>
        <dbReference type="ARBA" id="ARBA00022917"/>
    </source>
</evidence>
<dbReference type="PROSITE" id="PS51447">
    <property type="entry name" value="FDX_ACB"/>
    <property type="match status" value="1"/>
</dbReference>
<dbReference type="SUPFAM" id="SSF50249">
    <property type="entry name" value="Nucleic acid-binding proteins"/>
    <property type="match status" value="1"/>
</dbReference>